<evidence type="ECO:0000256" key="3">
    <source>
        <dbReference type="ARBA" id="ARBA00022475"/>
    </source>
</evidence>
<dbReference type="Pfam" id="PF21082">
    <property type="entry name" value="MS_channel_3rd"/>
    <property type="match status" value="1"/>
</dbReference>
<evidence type="ECO:0000256" key="1">
    <source>
        <dbReference type="ARBA" id="ARBA00004651"/>
    </source>
</evidence>
<dbReference type="SUPFAM" id="SSF50182">
    <property type="entry name" value="Sm-like ribonucleoproteins"/>
    <property type="match status" value="1"/>
</dbReference>
<evidence type="ECO:0000259" key="11">
    <source>
        <dbReference type="Pfam" id="PF21088"/>
    </source>
</evidence>
<gene>
    <name evidence="12" type="ORF">DXH78_07330</name>
</gene>
<feature type="transmembrane region" description="Helical" evidence="8">
    <location>
        <begin position="25"/>
        <end position="46"/>
    </location>
</feature>
<dbReference type="RefSeq" id="WP_115516427.1">
    <property type="nucleotide sequence ID" value="NZ_QRGO01000001.1"/>
</dbReference>
<dbReference type="Proteomes" id="UP000263993">
    <property type="component" value="Unassembled WGS sequence"/>
</dbReference>
<keyword evidence="3" id="KW-1003">Cell membrane</keyword>
<accession>A0A371BAL7</accession>
<keyword evidence="4 8" id="KW-0812">Transmembrane</keyword>
<feature type="region of interest" description="Disordered" evidence="7">
    <location>
        <begin position="427"/>
        <end position="450"/>
    </location>
</feature>
<dbReference type="AlphaFoldDB" id="A0A371BAL7"/>
<feature type="compositionally biased region" description="Basic and acidic residues" evidence="7">
    <location>
        <begin position="427"/>
        <end position="439"/>
    </location>
</feature>
<feature type="domain" description="Mechanosensitive ion channel MscS C-terminal" evidence="10">
    <location>
        <begin position="332"/>
        <end position="412"/>
    </location>
</feature>
<evidence type="ECO:0000256" key="7">
    <source>
        <dbReference type="SAM" id="MobiDB-lite"/>
    </source>
</evidence>
<keyword evidence="6 8" id="KW-0472">Membrane</keyword>
<feature type="transmembrane region" description="Helical" evidence="8">
    <location>
        <begin position="211"/>
        <end position="230"/>
    </location>
</feature>
<evidence type="ECO:0000256" key="2">
    <source>
        <dbReference type="ARBA" id="ARBA00008017"/>
    </source>
</evidence>
<dbReference type="Gene3D" id="2.30.30.60">
    <property type="match status" value="1"/>
</dbReference>
<organism evidence="12 13">
    <name type="scientific">Undibacter mobilis</name>
    <dbReference type="NCBI Taxonomy" id="2292256"/>
    <lineage>
        <taxon>Bacteria</taxon>
        <taxon>Pseudomonadati</taxon>
        <taxon>Pseudomonadota</taxon>
        <taxon>Alphaproteobacteria</taxon>
        <taxon>Hyphomicrobiales</taxon>
        <taxon>Nitrobacteraceae</taxon>
        <taxon>Undibacter</taxon>
    </lineage>
</organism>
<dbReference type="InterPro" id="IPR010920">
    <property type="entry name" value="LSM_dom_sf"/>
</dbReference>
<evidence type="ECO:0000259" key="10">
    <source>
        <dbReference type="Pfam" id="PF21082"/>
    </source>
</evidence>
<dbReference type="OrthoDB" id="9799209at2"/>
<dbReference type="InterPro" id="IPR023408">
    <property type="entry name" value="MscS_beta-dom_sf"/>
</dbReference>
<protein>
    <submittedName>
        <fullName evidence="12">Mechanosensitive ion channel protein MscS</fullName>
    </submittedName>
</protein>
<evidence type="ECO:0000256" key="4">
    <source>
        <dbReference type="ARBA" id="ARBA00022692"/>
    </source>
</evidence>
<evidence type="ECO:0000256" key="8">
    <source>
        <dbReference type="SAM" id="Phobius"/>
    </source>
</evidence>
<dbReference type="Pfam" id="PF21088">
    <property type="entry name" value="MS_channel_1st"/>
    <property type="match status" value="1"/>
</dbReference>
<dbReference type="Pfam" id="PF00924">
    <property type="entry name" value="MS_channel_2nd"/>
    <property type="match status" value="1"/>
</dbReference>
<dbReference type="Gene3D" id="1.10.287.1260">
    <property type="match status" value="1"/>
</dbReference>
<dbReference type="PANTHER" id="PTHR30347:SF1">
    <property type="entry name" value="MECHANOSENSITIVE CHANNEL MSCK"/>
    <property type="match status" value="1"/>
</dbReference>
<keyword evidence="13" id="KW-1185">Reference proteome</keyword>
<dbReference type="InterPro" id="IPR049278">
    <property type="entry name" value="MS_channel_C"/>
</dbReference>
<feature type="transmembrane region" description="Helical" evidence="8">
    <location>
        <begin position="67"/>
        <end position="88"/>
    </location>
</feature>
<feature type="domain" description="Mechanosensitive ion channel transmembrane helices 2/3" evidence="11">
    <location>
        <begin position="214"/>
        <end position="255"/>
    </location>
</feature>
<dbReference type="GO" id="GO:0005886">
    <property type="term" value="C:plasma membrane"/>
    <property type="evidence" value="ECO:0007669"/>
    <property type="project" value="UniProtKB-SubCell"/>
</dbReference>
<comment type="similarity">
    <text evidence="2">Belongs to the MscS (TC 1.A.23) family.</text>
</comment>
<dbReference type="InterPro" id="IPR006685">
    <property type="entry name" value="MscS_channel_2nd"/>
</dbReference>
<feature type="transmembrane region" description="Helical" evidence="8">
    <location>
        <begin position="168"/>
        <end position="190"/>
    </location>
</feature>
<dbReference type="PANTHER" id="PTHR30347">
    <property type="entry name" value="POTASSIUM CHANNEL RELATED"/>
    <property type="match status" value="1"/>
</dbReference>
<name>A0A371BAL7_9BRAD</name>
<evidence type="ECO:0000313" key="12">
    <source>
        <dbReference type="EMBL" id="RDV04401.1"/>
    </source>
</evidence>
<comment type="subcellular location">
    <subcellularLocation>
        <location evidence="1">Cell membrane</location>
        <topology evidence="1">Multi-pass membrane protein</topology>
    </subcellularLocation>
</comment>
<feature type="domain" description="Mechanosensitive ion channel MscS" evidence="9">
    <location>
        <begin position="257"/>
        <end position="322"/>
    </location>
</feature>
<dbReference type="InterPro" id="IPR011066">
    <property type="entry name" value="MscS_channel_C_sf"/>
</dbReference>
<evidence type="ECO:0000313" key="13">
    <source>
        <dbReference type="Proteomes" id="UP000263993"/>
    </source>
</evidence>
<evidence type="ECO:0000259" key="9">
    <source>
        <dbReference type="Pfam" id="PF00924"/>
    </source>
</evidence>
<reference evidence="13" key="1">
    <citation type="submission" date="2018-08" db="EMBL/GenBank/DDBJ databases">
        <authorList>
            <person name="Kim S.-J."/>
            <person name="Jung G.-Y."/>
        </authorList>
    </citation>
    <scope>NUCLEOTIDE SEQUENCE [LARGE SCALE GENOMIC DNA]</scope>
    <source>
        <strain evidence="13">GY_H</strain>
    </source>
</reference>
<dbReference type="GO" id="GO:0008381">
    <property type="term" value="F:mechanosensitive monoatomic ion channel activity"/>
    <property type="evidence" value="ECO:0007669"/>
    <property type="project" value="UniProtKB-ARBA"/>
</dbReference>
<feature type="transmembrane region" description="Helical" evidence="8">
    <location>
        <begin position="100"/>
        <end position="121"/>
    </location>
</feature>
<comment type="caution">
    <text evidence="12">The sequence shown here is derived from an EMBL/GenBank/DDBJ whole genome shotgun (WGS) entry which is preliminary data.</text>
</comment>
<keyword evidence="5 8" id="KW-1133">Transmembrane helix</keyword>
<dbReference type="Gene3D" id="3.30.70.100">
    <property type="match status" value="1"/>
</dbReference>
<evidence type="ECO:0000256" key="6">
    <source>
        <dbReference type="ARBA" id="ARBA00023136"/>
    </source>
</evidence>
<proteinExistence type="inferred from homology"/>
<feature type="transmembrane region" description="Helical" evidence="8">
    <location>
        <begin position="128"/>
        <end position="148"/>
    </location>
</feature>
<dbReference type="InterPro" id="IPR049142">
    <property type="entry name" value="MS_channel_1st"/>
</dbReference>
<sequence length="450" mass="48793">MDNVQGVVANLSGTLHNLVAELSSFWLLVQFGILLVAGFAGALAGATIRRRVDLDKLGASWPPLIKLLAKALLDCIGTILFIAIAFIAREAMLSMTWPSRSYLVGVAVSLATAWVVIALVTSLIRNQFIHRVVSIAAWTFAALDIVGLRSAVRAELDAYAVMFGGLRISALLVIKGTVLLLIALWIANALSDFMDRRIKSEKDLTPSVQVLISKMIRILLIAFAIITVLSSVGIDLSALAFFSGAIGVGLGFGLQKIVSNFVSGIILLADKSIKPGDVISVGEHFGRVGIMGARYTSVDTRDGREYLIPNEDFITQRVANWSYSSDLVRLSVKFNTTYDSDPRKAQAAAVEAAQRVDRVVQKPTPQCMLTAFGSTSIEYEMWFWIRDPAAGIINVRSDVLLALWDTLAHQGVTIPKPGPARVIYELAREDEPDPPKDQDDTAAPKSPFPG</sequence>
<dbReference type="SUPFAM" id="SSF82689">
    <property type="entry name" value="Mechanosensitive channel protein MscS (YggB), C-terminal domain"/>
    <property type="match status" value="1"/>
</dbReference>
<dbReference type="EMBL" id="QRGO01000001">
    <property type="protein sequence ID" value="RDV04401.1"/>
    <property type="molecule type" value="Genomic_DNA"/>
</dbReference>
<dbReference type="InterPro" id="IPR011014">
    <property type="entry name" value="MscS_channel_TM-2"/>
</dbReference>
<dbReference type="SUPFAM" id="SSF82861">
    <property type="entry name" value="Mechanosensitive channel protein MscS (YggB), transmembrane region"/>
    <property type="match status" value="1"/>
</dbReference>
<evidence type="ECO:0000256" key="5">
    <source>
        <dbReference type="ARBA" id="ARBA00022989"/>
    </source>
</evidence>
<dbReference type="InterPro" id="IPR052702">
    <property type="entry name" value="MscS-like_channel"/>
</dbReference>